<proteinExistence type="predicted"/>
<dbReference type="Proteomes" id="UP001556118">
    <property type="component" value="Unassembled WGS sequence"/>
</dbReference>
<evidence type="ECO:0000313" key="3">
    <source>
        <dbReference type="EMBL" id="MEW9853861.1"/>
    </source>
</evidence>
<dbReference type="InterPro" id="IPR003346">
    <property type="entry name" value="Transposase_20"/>
</dbReference>
<dbReference type="PANTHER" id="PTHR33055">
    <property type="entry name" value="TRANSPOSASE FOR INSERTION SEQUENCE ELEMENT IS1111A"/>
    <property type="match status" value="1"/>
</dbReference>
<sequence>MTEVAVVGIDIGKTSFHLVALDASGAIQWKKKFSRTQLMRHMASLPVCLIGMEACCGAHHLARELMTVGHDVRLMAPQFVKPFVKSNKNDYLDAEAIAEAVQRPTMRFVPAKSVEQLDLQALHRVRERLVSRRTAVINQIRAFLLERGIVFRTGRQHMAREMPMLFTDERSTLSPRMRLILRQLWSEWRGLDADTAAVTKEIEAIAAADPGCSRLLAIPGVGPLVATALVAAVADGTGFKRGRDLAAWLGLVPRQHSTGGKPTLLGMSKRGNSSLRRLFIHGARSASMHMKRDRGLGPWLDQLETRTHKNVAVVALANKIVRISWAVLARQEEYRPHMPIAA</sequence>
<evidence type="ECO:0000313" key="4">
    <source>
        <dbReference type="Proteomes" id="UP001556118"/>
    </source>
</evidence>
<dbReference type="RefSeq" id="WP_367768315.1">
    <property type="nucleotide sequence ID" value="NZ_JBFNXR010000017.1"/>
</dbReference>
<keyword evidence="4" id="KW-1185">Reference proteome</keyword>
<dbReference type="InterPro" id="IPR047650">
    <property type="entry name" value="Transpos_IS110"/>
</dbReference>
<accession>A0ABV3R6Y8</accession>
<comment type="caution">
    <text evidence="3">The sequence shown here is derived from an EMBL/GenBank/DDBJ whole genome shotgun (WGS) entry which is preliminary data.</text>
</comment>
<gene>
    <name evidence="3" type="ORF">ABUH87_01510</name>
</gene>
<dbReference type="Pfam" id="PF02371">
    <property type="entry name" value="Transposase_20"/>
    <property type="match status" value="1"/>
</dbReference>
<name>A0ABV3R6Y8_9SPHN</name>
<feature type="domain" description="Transposase IS116/IS110/IS902 C-terminal" evidence="2">
    <location>
        <begin position="212"/>
        <end position="291"/>
    </location>
</feature>
<protein>
    <submittedName>
        <fullName evidence="3">IS110 family transposase</fullName>
    </submittedName>
</protein>
<evidence type="ECO:0000259" key="1">
    <source>
        <dbReference type="Pfam" id="PF01548"/>
    </source>
</evidence>
<dbReference type="NCBIfam" id="NF033542">
    <property type="entry name" value="transpos_IS110"/>
    <property type="match status" value="1"/>
</dbReference>
<dbReference type="EMBL" id="JBFNXR010000017">
    <property type="protein sequence ID" value="MEW9853861.1"/>
    <property type="molecule type" value="Genomic_DNA"/>
</dbReference>
<dbReference type="InterPro" id="IPR002525">
    <property type="entry name" value="Transp_IS110-like_N"/>
</dbReference>
<dbReference type="PANTHER" id="PTHR33055:SF3">
    <property type="entry name" value="PUTATIVE TRANSPOSASE FOR IS117-RELATED"/>
    <property type="match status" value="1"/>
</dbReference>
<feature type="domain" description="Transposase IS110-like N-terminal" evidence="1">
    <location>
        <begin position="7"/>
        <end position="145"/>
    </location>
</feature>
<reference evidence="3 4" key="1">
    <citation type="submission" date="2024-06" db="EMBL/GenBank/DDBJ databases">
        <title>Novosphingobium rhizovicinus M1R2S20.</title>
        <authorList>
            <person name="Sun J.-Q."/>
        </authorList>
    </citation>
    <scope>NUCLEOTIDE SEQUENCE [LARGE SCALE GENOMIC DNA]</scope>
    <source>
        <strain evidence="3 4">M1R2S20</strain>
    </source>
</reference>
<organism evidence="3 4">
    <name type="scientific">Novosphingobium rhizovicinum</name>
    <dbReference type="NCBI Taxonomy" id="3228928"/>
    <lineage>
        <taxon>Bacteria</taxon>
        <taxon>Pseudomonadati</taxon>
        <taxon>Pseudomonadota</taxon>
        <taxon>Alphaproteobacteria</taxon>
        <taxon>Sphingomonadales</taxon>
        <taxon>Sphingomonadaceae</taxon>
        <taxon>Novosphingobium</taxon>
    </lineage>
</organism>
<dbReference type="Pfam" id="PF01548">
    <property type="entry name" value="DEDD_Tnp_IS110"/>
    <property type="match status" value="1"/>
</dbReference>
<evidence type="ECO:0000259" key="2">
    <source>
        <dbReference type="Pfam" id="PF02371"/>
    </source>
</evidence>